<feature type="transmembrane region" description="Helical" evidence="1">
    <location>
        <begin position="63"/>
        <end position="89"/>
    </location>
</feature>
<keyword evidence="3" id="KW-1185">Reference proteome</keyword>
<reference evidence="2 3" key="1">
    <citation type="submission" date="2022-10" db="EMBL/GenBank/DDBJ databases">
        <title>Characterization of Pseudomonas capsici strains from pepper and tomato in Georgia.</title>
        <authorList>
            <person name="Zhao M."/>
            <person name="Dutta B."/>
        </authorList>
    </citation>
    <scope>NUCLEOTIDE SEQUENCE [LARGE SCALE GENOMIC DNA]</scope>
    <source>
        <strain evidence="2 3">Pc20-5</strain>
    </source>
</reference>
<evidence type="ECO:0000313" key="2">
    <source>
        <dbReference type="EMBL" id="MCV4379667.1"/>
    </source>
</evidence>
<comment type="caution">
    <text evidence="2">The sequence shown here is derived from an EMBL/GenBank/DDBJ whole genome shotgun (WGS) entry which is preliminary data.</text>
</comment>
<sequence>MIPGYRVRIYCFIGAFFCLGIAWAMMTDELYDAFTLWQFDVFTGPRSQRVKEHLIFDEQPVRFLLYLLKTLVIFILLGGAGLAMSWGVLRGRKAFKRWHRSS</sequence>
<feature type="transmembrane region" description="Helical" evidence="1">
    <location>
        <begin position="7"/>
        <end position="26"/>
    </location>
</feature>
<dbReference type="GeneID" id="93562458"/>
<organism evidence="2 3">
    <name type="scientific">Pseudomonas capsici</name>
    <dbReference type="NCBI Taxonomy" id="2810614"/>
    <lineage>
        <taxon>Bacteria</taxon>
        <taxon>Pseudomonadati</taxon>
        <taxon>Pseudomonadota</taxon>
        <taxon>Gammaproteobacteria</taxon>
        <taxon>Pseudomonadales</taxon>
        <taxon>Pseudomonadaceae</taxon>
        <taxon>Pseudomonas</taxon>
    </lineage>
</organism>
<dbReference type="EMBL" id="JAOXML010000032">
    <property type="protein sequence ID" value="MCV4379667.1"/>
    <property type="molecule type" value="Genomic_DNA"/>
</dbReference>
<keyword evidence="1" id="KW-0812">Transmembrane</keyword>
<name>A0ABT3C3J5_9PSED</name>
<proteinExistence type="predicted"/>
<gene>
    <name evidence="2" type="ORF">OH718_23995</name>
</gene>
<keyword evidence="1" id="KW-1133">Transmembrane helix</keyword>
<accession>A0ABT3C3J5</accession>
<protein>
    <recommendedName>
        <fullName evidence="4">Transmembrane protein</fullName>
    </recommendedName>
</protein>
<dbReference type="RefSeq" id="WP_117183663.1">
    <property type="nucleotide sequence ID" value="NZ_JAFGZD010000011.1"/>
</dbReference>
<evidence type="ECO:0008006" key="4">
    <source>
        <dbReference type="Google" id="ProtNLM"/>
    </source>
</evidence>
<dbReference type="Proteomes" id="UP001207294">
    <property type="component" value="Unassembled WGS sequence"/>
</dbReference>
<keyword evidence="1" id="KW-0472">Membrane</keyword>
<evidence type="ECO:0000313" key="3">
    <source>
        <dbReference type="Proteomes" id="UP001207294"/>
    </source>
</evidence>
<evidence type="ECO:0000256" key="1">
    <source>
        <dbReference type="SAM" id="Phobius"/>
    </source>
</evidence>